<keyword evidence="3" id="KW-1185">Reference proteome</keyword>
<feature type="compositionally biased region" description="Polar residues" evidence="1">
    <location>
        <begin position="90"/>
        <end position="109"/>
    </location>
</feature>
<evidence type="ECO:0000313" key="2">
    <source>
        <dbReference type="EMBL" id="KAF8644103.1"/>
    </source>
</evidence>
<evidence type="ECO:0000313" key="3">
    <source>
        <dbReference type="Proteomes" id="UP000636709"/>
    </source>
</evidence>
<dbReference type="EMBL" id="JACEFO010003154">
    <property type="protein sequence ID" value="KAF8644103.1"/>
    <property type="molecule type" value="Genomic_DNA"/>
</dbReference>
<comment type="caution">
    <text evidence="2">The sequence shown here is derived from an EMBL/GenBank/DDBJ whole genome shotgun (WGS) entry which is preliminary data.</text>
</comment>
<sequence length="109" mass="11985">MSVAAADYAPWHFRPHGLTRSAWPPPRGHFRDAISLFLRMRAFRRAALVRARPPSRRRSSAAPPRLPRPWQPPSTAWPSASGAFADASRLTPSSTSTASSQMIISTPPV</sequence>
<dbReference type="Proteomes" id="UP000636709">
    <property type="component" value="Unassembled WGS sequence"/>
</dbReference>
<reference evidence="2" key="1">
    <citation type="submission" date="2020-07" db="EMBL/GenBank/DDBJ databases">
        <title>Genome sequence and genetic diversity analysis of an under-domesticated orphan crop, white fonio (Digitaria exilis).</title>
        <authorList>
            <person name="Bennetzen J.L."/>
            <person name="Chen S."/>
            <person name="Ma X."/>
            <person name="Wang X."/>
            <person name="Yssel A.E.J."/>
            <person name="Chaluvadi S.R."/>
            <person name="Johnson M."/>
            <person name="Gangashetty P."/>
            <person name="Hamidou F."/>
            <person name="Sanogo M.D."/>
            <person name="Zwaenepoel A."/>
            <person name="Wallace J."/>
            <person name="Van De Peer Y."/>
            <person name="Van Deynze A."/>
        </authorList>
    </citation>
    <scope>NUCLEOTIDE SEQUENCE</scope>
    <source>
        <tissue evidence="2">Leaves</tissue>
    </source>
</reference>
<organism evidence="2 3">
    <name type="scientific">Digitaria exilis</name>
    <dbReference type="NCBI Taxonomy" id="1010633"/>
    <lineage>
        <taxon>Eukaryota</taxon>
        <taxon>Viridiplantae</taxon>
        <taxon>Streptophyta</taxon>
        <taxon>Embryophyta</taxon>
        <taxon>Tracheophyta</taxon>
        <taxon>Spermatophyta</taxon>
        <taxon>Magnoliopsida</taxon>
        <taxon>Liliopsida</taxon>
        <taxon>Poales</taxon>
        <taxon>Poaceae</taxon>
        <taxon>PACMAD clade</taxon>
        <taxon>Panicoideae</taxon>
        <taxon>Panicodae</taxon>
        <taxon>Paniceae</taxon>
        <taxon>Anthephorinae</taxon>
        <taxon>Digitaria</taxon>
    </lineage>
</organism>
<evidence type="ECO:0000256" key="1">
    <source>
        <dbReference type="SAM" id="MobiDB-lite"/>
    </source>
</evidence>
<gene>
    <name evidence="2" type="ORF">HU200_066557</name>
</gene>
<dbReference type="AlphaFoldDB" id="A0A835DST9"/>
<name>A0A835DST9_9POAL</name>
<feature type="region of interest" description="Disordered" evidence="1">
    <location>
        <begin position="49"/>
        <end position="109"/>
    </location>
</feature>
<accession>A0A835DST9</accession>
<protein>
    <submittedName>
        <fullName evidence="2">Uncharacterized protein</fullName>
    </submittedName>
</protein>
<feature type="region of interest" description="Disordered" evidence="1">
    <location>
        <begin position="1"/>
        <end position="25"/>
    </location>
</feature>
<proteinExistence type="predicted"/>